<dbReference type="PANTHER" id="PTHR43855:SF1">
    <property type="entry name" value="THIOSULFATE SULFURTRANSFERASE"/>
    <property type="match status" value="1"/>
</dbReference>
<dbReference type="Pfam" id="PF00581">
    <property type="entry name" value="Rhodanese"/>
    <property type="match status" value="2"/>
</dbReference>
<dbReference type="PROSITE" id="PS50206">
    <property type="entry name" value="RHODANESE_3"/>
    <property type="match status" value="2"/>
</dbReference>
<dbReference type="InterPro" id="IPR036873">
    <property type="entry name" value="Rhodanese-like_dom_sf"/>
</dbReference>
<evidence type="ECO:0000313" key="6">
    <source>
        <dbReference type="Proteomes" id="UP000095552"/>
    </source>
</evidence>
<keyword evidence="1" id="KW-0677">Repeat</keyword>
<dbReference type="RefSeq" id="WP_069836796.1">
    <property type="nucleotide sequence ID" value="NZ_MDGQ01000005.1"/>
</dbReference>
<dbReference type="InterPro" id="IPR001763">
    <property type="entry name" value="Rhodanese-like_dom"/>
</dbReference>
<keyword evidence="3" id="KW-0732">Signal</keyword>
<proteinExistence type="predicted"/>
<keyword evidence="6" id="KW-1185">Reference proteome</keyword>
<organism evidence="5 6">
    <name type="scientific">Roseivirga misakiensis</name>
    <dbReference type="NCBI Taxonomy" id="1563681"/>
    <lineage>
        <taxon>Bacteria</taxon>
        <taxon>Pseudomonadati</taxon>
        <taxon>Bacteroidota</taxon>
        <taxon>Cytophagia</taxon>
        <taxon>Cytophagales</taxon>
        <taxon>Roseivirgaceae</taxon>
        <taxon>Roseivirga</taxon>
    </lineage>
</organism>
<name>A0A1E5T1P0_9BACT</name>
<dbReference type="PANTHER" id="PTHR43855">
    <property type="entry name" value="THIOSULFATE SULFURTRANSFERASE"/>
    <property type="match status" value="1"/>
</dbReference>
<protein>
    <recommendedName>
        <fullName evidence="2">Sulfurtransferase</fullName>
    </recommendedName>
</protein>
<gene>
    <name evidence="5" type="ORF">BFP71_18000</name>
</gene>
<dbReference type="OrthoDB" id="9770030at2"/>
<dbReference type="CDD" id="cd01448">
    <property type="entry name" value="TST_Repeat_1"/>
    <property type="match status" value="1"/>
</dbReference>
<dbReference type="Gene3D" id="3.40.250.10">
    <property type="entry name" value="Rhodanese-like domain"/>
    <property type="match status" value="2"/>
</dbReference>
<feature type="domain" description="Rhodanese" evidence="4">
    <location>
        <begin position="183"/>
        <end position="292"/>
    </location>
</feature>
<accession>A0A1E5T1P0</accession>
<feature type="domain" description="Rhodanese" evidence="4">
    <location>
        <begin position="40"/>
        <end position="150"/>
    </location>
</feature>
<evidence type="ECO:0000313" key="5">
    <source>
        <dbReference type="EMBL" id="OEK05292.1"/>
    </source>
</evidence>
<reference evidence="5 6" key="1">
    <citation type="submission" date="2016-08" db="EMBL/GenBank/DDBJ databases">
        <title>Draft genome of Fabibacter sp. strain SK-8.</title>
        <authorList>
            <person name="Wong S.-K."/>
            <person name="Hamasaki K."/>
            <person name="Yoshizawa S."/>
        </authorList>
    </citation>
    <scope>NUCLEOTIDE SEQUENCE [LARGE SCALE GENOMIC DNA]</scope>
    <source>
        <strain evidence="5 6">SK-8</strain>
    </source>
</reference>
<comment type="caution">
    <text evidence="5">The sequence shown here is derived from an EMBL/GenBank/DDBJ whole genome shotgun (WGS) entry which is preliminary data.</text>
</comment>
<feature type="chain" id="PRO_5009185911" description="Sulfurtransferase" evidence="3">
    <location>
        <begin position="24"/>
        <end position="298"/>
    </location>
</feature>
<dbReference type="InterPro" id="IPR001307">
    <property type="entry name" value="Thiosulphate_STrfase_CS"/>
</dbReference>
<dbReference type="STRING" id="1563681.BFP71_18000"/>
<dbReference type="SMART" id="SM00450">
    <property type="entry name" value="RHOD"/>
    <property type="match status" value="2"/>
</dbReference>
<dbReference type="PROSITE" id="PS00683">
    <property type="entry name" value="RHODANESE_2"/>
    <property type="match status" value="1"/>
</dbReference>
<dbReference type="GO" id="GO:0004792">
    <property type="term" value="F:thiosulfate-cyanide sulfurtransferase activity"/>
    <property type="evidence" value="ECO:0007669"/>
    <property type="project" value="InterPro"/>
</dbReference>
<dbReference type="Proteomes" id="UP000095552">
    <property type="component" value="Unassembled WGS sequence"/>
</dbReference>
<evidence type="ECO:0000256" key="2">
    <source>
        <dbReference type="RuleBase" id="RU000507"/>
    </source>
</evidence>
<dbReference type="EMBL" id="MDGQ01000005">
    <property type="protein sequence ID" value="OEK05292.1"/>
    <property type="molecule type" value="Genomic_DNA"/>
</dbReference>
<evidence type="ECO:0000259" key="4">
    <source>
        <dbReference type="PROSITE" id="PS50206"/>
    </source>
</evidence>
<dbReference type="InterPro" id="IPR051126">
    <property type="entry name" value="Thiosulfate_sulfurtransferase"/>
</dbReference>
<sequence>MKKLQHLSFIAILLTAFVNTSFSQGSQIFVDQSWLQNHQSDANLVLLHVADQKSYDAGHIKGAQLINPPEFTVVRDGLYWELPETSKMDSTLASKGINTDSRIVLYYGGDDHAATFRLFFTLDYFGLADRVSILDGGLKGWKSNNLPITKEQPTVEPTSIGTVKLKRSKKIKVDKKYVRKSADKGDINLIDARRATFYSGSEYGNYKRGGHILGAGNICWLDVVDENMFIKDKSVLDQMYQSQGVADGEQVVAYCHVGLRASTIYTLAKYLGYSARLYDGSFNEWDTLPEEYKVENGK</sequence>
<dbReference type="SUPFAM" id="SSF52821">
    <property type="entry name" value="Rhodanese/Cell cycle control phosphatase"/>
    <property type="match status" value="2"/>
</dbReference>
<dbReference type="CDD" id="cd01449">
    <property type="entry name" value="TST_Repeat_2"/>
    <property type="match status" value="1"/>
</dbReference>
<keyword evidence="2" id="KW-0808">Transferase</keyword>
<evidence type="ECO:0000256" key="3">
    <source>
        <dbReference type="SAM" id="SignalP"/>
    </source>
</evidence>
<feature type="signal peptide" evidence="3">
    <location>
        <begin position="1"/>
        <end position="23"/>
    </location>
</feature>
<dbReference type="AlphaFoldDB" id="A0A1E5T1P0"/>
<evidence type="ECO:0000256" key="1">
    <source>
        <dbReference type="ARBA" id="ARBA00022737"/>
    </source>
</evidence>